<comment type="caution">
    <text evidence="10">The sequence shown here is derived from an EMBL/GenBank/DDBJ whole genome shotgun (WGS) entry which is preliminary data.</text>
</comment>
<dbReference type="SUPFAM" id="SSF144052">
    <property type="entry name" value="Thermophilic metalloprotease-like"/>
    <property type="match status" value="1"/>
</dbReference>
<evidence type="ECO:0000256" key="7">
    <source>
        <dbReference type="ARBA" id="ARBA00022723"/>
    </source>
</evidence>
<evidence type="ECO:0000256" key="8">
    <source>
        <dbReference type="ARBA" id="ARBA00022801"/>
    </source>
</evidence>
<comment type="similarity">
    <text evidence="4">Belongs to the peptidase M29 family.</text>
</comment>
<dbReference type="OrthoDB" id="9803993at2"/>
<protein>
    <submittedName>
        <fullName evidence="10">Peptidase M29</fullName>
    </submittedName>
</protein>
<evidence type="ECO:0000256" key="3">
    <source>
        <dbReference type="ARBA" id="ARBA00001947"/>
    </source>
</evidence>
<reference evidence="10 11" key="1">
    <citation type="submission" date="2016-05" db="EMBL/GenBank/DDBJ databases">
        <title>Paenibacillus oryzae. sp. nov., isolated from the rice root.</title>
        <authorList>
            <person name="Zhang J."/>
            <person name="Zhang X."/>
        </authorList>
    </citation>
    <scope>NUCLEOTIDE SEQUENCE [LARGE SCALE GENOMIC DNA]</scope>
    <source>
        <strain evidence="10 11">1DrF-4</strain>
    </source>
</reference>
<dbReference type="Pfam" id="PF02073">
    <property type="entry name" value="Peptidase_M29"/>
    <property type="match status" value="1"/>
</dbReference>
<evidence type="ECO:0000256" key="5">
    <source>
        <dbReference type="ARBA" id="ARBA00022438"/>
    </source>
</evidence>
<evidence type="ECO:0000256" key="9">
    <source>
        <dbReference type="ARBA" id="ARBA00023049"/>
    </source>
</evidence>
<keyword evidence="6" id="KW-0645">Protease</keyword>
<gene>
    <name evidence="10" type="ORF">A7K91_22350</name>
</gene>
<keyword evidence="5" id="KW-0031">Aminopeptidase</keyword>
<keyword evidence="8" id="KW-0378">Hydrolase</keyword>
<keyword evidence="11" id="KW-1185">Reference proteome</keyword>
<dbReference type="Gene3D" id="3.40.1830.10">
    <property type="entry name" value="Thermophilic metalloprotease (M29)"/>
    <property type="match status" value="1"/>
</dbReference>
<comment type="cofactor">
    <cofactor evidence="1">
        <name>Co(2+)</name>
        <dbReference type="ChEBI" id="CHEBI:48828"/>
    </cofactor>
</comment>
<dbReference type="GO" id="GO:0004177">
    <property type="term" value="F:aminopeptidase activity"/>
    <property type="evidence" value="ECO:0007669"/>
    <property type="project" value="UniProtKB-KW"/>
</dbReference>
<proteinExistence type="inferred from homology"/>
<organism evidence="10 11">
    <name type="scientific">Paenibacillus oryzae</name>
    <dbReference type="NCBI Taxonomy" id="1844972"/>
    <lineage>
        <taxon>Bacteria</taxon>
        <taxon>Bacillati</taxon>
        <taxon>Bacillota</taxon>
        <taxon>Bacilli</taxon>
        <taxon>Bacillales</taxon>
        <taxon>Paenibacillaceae</taxon>
        <taxon>Paenibacillus</taxon>
    </lineage>
</organism>
<evidence type="ECO:0000256" key="6">
    <source>
        <dbReference type="ARBA" id="ARBA00022670"/>
    </source>
</evidence>
<evidence type="ECO:0000313" key="10">
    <source>
        <dbReference type="EMBL" id="OBR67623.1"/>
    </source>
</evidence>
<dbReference type="PRINTS" id="PR00919">
    <property type="entry name" value="THERMOPTASE"/>
</dbReference>
<evidence type="ECO:0000256" key="4">
    <source>
        <dbReference type="ARBA" id="ARBA00008236"/>
    </source>
</evidence>
<dbReference type="Proteomes" id="UP000092024">
    <property type="component" value="Unassembled WGS sequence"/>
</dbReference>
<dbReference type="PANTHER" id="PTHR34448">
    <property type="entry name" value="AMINOPEPTIDASE"/>
    <property type="match status" value="1"/>
</dbReference>
<evidence type="ECO:0000256" key="2">
    <source>
        <dbReference type="ARBA" id="ARBA00001946"/>
    </source>
</evidence>
<dbReference type="GO" id="GO:0006508">
    <property type="term" value="P:proteolysis"/>
    <property type="evidence" value="ECO:0007669"/>
    <property type="project" value="UniProtKB-KW"/>
</dbReference>
<dbReference type="InterPro" id="IPR000787">
    <property type="entry name" value="Peptidase_M29"/>
</dbReference>
<sequence>MPAIADLQKYADLIVRTAVNIQPGQELWINAPIHIPELVRLVVKRAYEVGAKHVHVEWRDEEVTKLMYNLAPDEAFQEYPSWRVQGMNEIAERGGAYLLIKSDDPELLKGVDPKRIADYSRVSSAALVNWRTYTSSKRVSWSIVAAPSDNWAKLVFPELDKDAAVEALWEAIFKAVRVKLDDPVAAWEEHNTTLLAKRAYLNAKQYKKLHYRAPGTDLVIGLPKNHNWNGGISKNERGGTFNPNIPTEEVYTAPHKDETNGIVSSTKPLSYQGNLIENFSLVFQNGRVIDFKAEKGYDSLKEMLDLDGTSRYLGEAALVPHRSPISDANIIFFNTLFDENASNHLALGNAYPTCVEGGAAMSKEELQQAGLNQSFLHVDFMIGSAEMDIDGITEDGKVEPVFRKGNWAF</sequence>
<dbReference type="STRING" id="1844972.A7K91_22350"/>
<keyword evidence="7" id="KW-0479">Metal-binding</keyword>
<dbReference type="InterPro" id="IPR052170">
    <property type="entry name" value="M29_Exopeptidase"/>
</dbReference>
<dbReference type="EMBL" id="LYPA01000032">
    <property type="protein sequence ID" value="OBR67623.1"/>
    <property type="molecule type" value="Genomic_DNA"/>
</dbReference>
<evidence type="ECO:0000256" key="1">
    <source>
        <dbReference type="ARBA" id="ARBA00001941"/>
    </source>
</evidence>
<accession>A0A1A5YPY1</accession>
<comment type="cofactor">
    <cofactor evidence="3">
        <name>Zn(2+)</name>
        <dbReference type="ChEBI" id="CHEBI:29105"/>
    </cofactor>
</comment>
<dbReference type="InterPro" id="IPR035097">
    <property type="entry name" value="M29_N-terminal"/>
</dbReference>
<dbReference type="GO" id="GO:0008237">
    <property type="term" value="F:metallopeptidase activity"/>
    <property type="evidence" value="ECO:0007669"/>
    <property type="project" value="UniProtKB-KW"/>
</dbReference>
<dbReference type="PANTHER" id="PTHR34448:SF3">
    <property type="entry name" value="AMINOPEPTIDASE AMPS"/>
    <property type="match status" value="1"/>
</dbReference>
<comment type="cofactor">
    <cofactor evidence="2">
        <name>Mg(2+)</name>
        <dbReference type="ChEBI" id="CHEBI:18420"/>
    </cofactor>
</comment>
<name>A0A1A5YPY1_9BACL</name>
<keyword evidence="9" id="KW-0482">Metalloprotease</keyword>
<dbReference type="AlphaFoldDB" id="A0A1A5YPY1"/>
<evidence type="ECO:0000313" key="11">
    <source>
        <dbReference type="Proteomes" id="UP000092024"/>
    </source>
</evidence>
<dbReference type="RefSeq" id="WP_068680473.1">
    <property type="nucleotide sequence ID" value="NZ_LYPA01000032.1"/>
</dbReference>
<dbReference type="GO" id="GO:0046872">
    <property type="term" value="F:metal ion binding"/>
    <property type="evidence" value="ECO:0007669"/>
    <property type="project" value="UniProtKB-KW"/>
</dbReference>